<proteinExistence type="predicted"/>
<comment type="caution">
    <text evidence="2">The sequence shown here is derived from an EMBL/GenBank/DDBJ whole genome shotgun (WGS) entry which is preliminary data.</text>
</comment>
<evidence type="ECO:0000256" key="1">
    <source>
        <dbReference type="SAM" id="SignalP"/>
    </source>
</evidence>
<dbReference type="SUPFAM" id="SSF51126">
    <property type="entry name" value="Pectin lyase-like"/>
    <property type="match status" value="1"/>
</dbReference>
<name>A0ABT3GQV3_9BACT</name>
<dbReference type="Proteomes" id="UP001320876">
    <property type="component" value="Unassembled WGS sequence"/>
</dbReference>
<evidence type="ECO:0000313" key="2">
    <source>
        <dbReference type="EMBL" id="MCW1925904.1"/>
    </source>
</evidence>
<feature type="signal peptide" evidence="1">
    <location>
        <begin position="1"/>
        <end position="25"/>
    </location>
</feature>
<feature type="chain" id="PRO_5046861614" evidence="1">
    <location>
        <begin position="26"/>
        <end position="594"/>
    </location>
</feature>
<dbReference type="RefSeq" id="WP_264490012.1">
    <property type="nucleotide sequence ID" value="NZ_JAPDDT010000018.1"/>
</dbReference>
<protein>
    <submittedName>
        <fullName evidence="2">Uncharacterized protein</fullName>
    </submittedName>
</protein>
<gene>
    <name evidence="2" type="ORF">OKA05_25315</name>
</gene>
<dbReference type="InterPro" id="IPR011050">
    <property type="entry name" value="Pectin_lyase_fold/virulence"/>
</dbReference>
<keyword evidence="3" id="KW-1185">Reference proteome</keyword>
<evidence type="ECO:0000313" key="3">
    <source>
        <dbReference type="Proteomes" id="UP001320876"/>
    </source>
</evidence>
<sequence length="594" mass="62202">MKSTLPMGRMTRALPLRLLISLAAATPAVSFSQITTEFLGPEEIEEFGGYVWSDSSNWSSGTPAPEDDAVIPNRLDEFENPYWWWTPFLDVHATVNSLFIADNAALSNNTIGPGKNLFVEGTTTIEGGLVNGGGQYSLGNLTNFSLATRTITGGRGFSVFDRQSITEAILQFEGADIVVNRSGFNLFGPNAVVRDQNTGLDAFRNLAENHGFITLDDGHQIQTTGNFLNGENGLLTLAINPSTRTTVFNIAGNFTNNGRVRLGGNSTFLVAGGLHGSGEIEVTGLPCNLNVLGTYNLAGGNLNLGGSGIDSFILKATTLEVTGDGTVSGNGTIDSVLTVTDGTIAPGNSAGQIVVTDDLTLASGSTLEIEIGGTSHDKIVQSAGTSGVTLGGELSLSTIDDFDDEVLYTSTYEILTSDMPIAGSFANVLPGARLATPHGSFKVSYGPGSAAPAKVVLSDYQAVITPKSFAQWVEEQELTAPDDDAEADPNGDGIENLEAYFRGVPATGSTKPKPIAAVVADGLLTVSISAPKSVTGITVRSSTTSTGFVVWDSGPTPVVIDATPTRNVYQVTMPASNEVGFVRFVIEKEEILAH</sequence>
<organism evidence="2 3">
    <name type="scientific">Luteolibacter arcticus</name>
    <dbReference type="NCBI Taxonomy" id="1581411"/>
    <lineage>
        <taxon>Bacteria</taxon>
        <taxon>Pseudomonadati</taxon>
        <taxon>Verrucomicrobiota</taxon>
        <taxon>Verrucomicrobiia</taxon>
        <taxon>Verrucomicrobiales</taxon>
        <taxon>Verrucomicrobiaceae</taxon>
        <taxon>Luteolibacter</taxon>
    </lineage>
</organism>
<reference evidence="2 3" key="1">
    <citation type="submission" date="2022-10" db="EMBL/GenBank/DDBJ databases">
        <title>Luteolibacter arcticus strain CCTCC AB 2014275, whole genome shotgun sequencing project.</title>
        <authorList>
            <person name="Zhao G."/>
            <person name="Shen L."/>
        </authorList>
    </citation>
    <scope>NUCLEOTIDE SEQUENCE [LARGE SCALE GENOMIC DNA]</scope>
    <source>
        <strain evidence="2 3">CCTCC AB 2014275</strain>
    </source>
</reference>
<dbReference type="EMBL" id="JAPDDT010000018">
    <property type="protein sequence ID" value="MCW1925904.1"/>
    <property type="molecule type" value="Genomic_DNA"/>
</dbReference>
<accession>A0ABT3GQV3</accession>
<keyword evidence="1" id="KW-0732">Signal</keyword>